<dbReference type="STRING" id="251221.gene:10760371"/>
<dbReference type="PROSITE" id="PS50977">
    <property type="entry name" value="HTH_TETR_2"/>
    <property type="match status" value="1"/>
</dbReference>
<feature type="domain" description="HTH tetR-type" evidence="4">
    <location>
        <begin position="4"/>
        <end position="64"/>
    </location>
</feature>
<dbReference type="AlphaFoldDB" id="Q7NCV9"/>
<keyword evidence="2" id="KW-0233">DNA recombination</keyword>
<evidence type="ECO:0000313" key="6">
    <source>
        <dbReference type="Proteomes" id="UP000000557"/>
    </source>
</evidence>
<dbReference type="InterPro" id="IPR050109">
    <property type="entry name" value="HTH-type_TetR-like_transc_reg"/>
</dbReference>
<reference evidence="5 6" key="2">
    <citation type="journal article" date="2003" name="DNA Res.">
        <title>Complete genome structure of Gloeobacter violaceus PCC 7421, a cyanobacterium that lacks thylakoids (supplement).</title>
        <authorList>
            <person name="Nakamura Y."/>
            <person name="Kaneko T."/>
            <person name="Sato S."/>
            <person name="Mimuro M."/>
            <person name="Miyashita H."/>
            <person name="Tsuchiya T."/>
            <person name="Sasamoto S."/>
            <person name="Watanabe A."/>
            <person name="Kawashima K."/>
            <person name="Kishida Y."/>
            <person name="Kiyokawa C."/>
            <person name="Kohara M."/>
            <person name="Matsumoto M."/>
            <person name="Matsuno A."/>
            <person name="Nakazaki N."/>
            <person name="Shimpo S."/>
            <person name="Takeuchi C."/>
            <person name="Yamada M."/>
            <person name="Tabata S."/>
        </authorList>
    </citation>
    <scope>NUCLEOTIDE SEQUENCE [LARGE SCALE GENOMIC DNA]</scope>
    <source>
        <strain evidence="6">ATCC 29082 / PCC 7421</strain>
    </source>
</reference>
<dbReference type="Gene3D" id="1.10.443.10">
    <property type="entry name" value="Intergrase catalytic core"/>
    <property type="match status" value="1"/>
</dbReference>
<protein>
    <submittedName>
        <fullName evidence="5">Gll2867 protein</fullName>
    </submittedName>
</protein>
<dbReference type="KEGG" id="gvi:gll2867"/>
<evidence type="ECO:0000256" key="2">
    <source>
        <dbReference type="ARBA" id="ARBA00023172"/>
    </source>
</evidence>
<keyword evidence="6" id="KW-1185">Reference proteome</keyword>
<dbReference type="PANTHER" id="PTHR30055:SF226">
    <property type="entry name" value="HTH-TYPE TRANSCRIPTIONAL REGULATOR PKSA"/>
    <property type="match status" value="1"/>
</dbReference>
<dbReference type="PATRIC" id="fig|251221.4.peg.2896"/>
<dbReference type="HOGENOM" id="CLU_656742_0_0_3"/>
<dbReference type="InterPro" id="IPR011010">
    <property type="entry name" value="DNA_brk_join_enz"/>
</dbReference>
<dbReference type="GO" id="GO:0003700">
    <property type="term" value="F:DNA-binding transcription factor activity"/>
    <property type="evidence" value="ECO:0000318"/>
    <property type="project" value="GO_Central"/>
</dbReference>
<dbReference type="InterPro" id="IPR001647">
    <property type="entry name" value="HTH_TetR"/>
</dbReference>
<gene>
    <name evidence="5" type="ordered locus">gll2867</name>
</gene>
<dbReference type="InterPro" id="IPR009057">
    <property type="entry name" value="Homeodomain-like_sf"/>
</dbReference>
<dbReference type="Pfam" id="PF00440">
    <property type="entry name" value="TetR_N"/>
    <property type="match status" value="1"/>
</dbReference>
<dbReference type="EnsemblBacteria" id="BAC90808">
    <property type="protein sequence ID" value="BAC90808"/>
    <property type="gene ID" value="BAC90808"/>
</dbReference>
<dbReference type="GO" id="GO:0000976">
    <property type="term" value="F:transcription cis-regulatory region binding"/>
    <property type="evidence" value="ECO:0000318"/>
    <property type="project" value="GO_Central"/>
</dbReference>
<dbReference type="PRINTS" id="PR00455">
    <property type="entry name" value="HTHTETR"/>
</dbReference>
<organism evidence="5 6">
    <name type="scientific">Gloeobacter violaceus (strain ATCC 29082 / PCC 7421)</name>
    <dbReference type="NCBI Taxonomy" id="251221"/>
    <lineage>
        <taxon>Bacteria</taxon>
        <taxon>Bacillati</taxon>
        <taxon>Cyanobacteriota</taxon>
        <taxon>Cyanophyceae</taxon>
        <taxon>Gloeobacterales</taxon>
        <taxon>Gloeobacteraceae</taxon>
        <taxon>Gloeobacter</taxon>
    </lineage>
</organism>
<dbReference type="PhylomeDB" id="Q7NCV9"/>
<evidence type="ECO:0000256" key="1">
    <source>
        <dbReference type="ARBA" id="ARBA00023125"/>
    </source>
</evidence>
<name>Q7NCV9_GLOVI</name>
<evidence type="ECO:0000256" key="3">
    <source>
        <dbReference type="PROSITE-ProRule" id="PRU00335"/>
    </source>
</evidence>
<feature type="DNA-binding region" description="H-T-H motif" evidence="3">
    <location>
        <begin position="27"/>
        <end position="46"/>
    </location>
</feature>
<keyword evidence="1 3" id="KW-0238">DNA-binding</keyword>
<dbReference type="PANTHER" id="PTHR30055">
    <property type="entry name" value="HTH-TYPE TRANSCRIPTIONAL REGULATOR RUTR"/>
    <property type="match status" value="1"/>
</dbReference>
<dbReference type="eggNOG" id="COG1309">
    <property type="taxonomic scope" value="Bacteria"/>
</dbReference>
<proteinExistence type="predicted"/>
<dbReference type="SUPFAM" id="SSF56349">
    <property type="entry name" value="DNA breaking-rejoining enzymes"/>
    <property type="match status" value="1"/>
</dbReference>
<dbReference type="EMBL" id="BA000045">
    <property type="protein sequence ID" value="BAC90808.1"/>
    <property type="molecule type" value="Genomic_DNA"/>
</dbReference>
<dbReference type="eggNOG" id="COG4974">
    <property type="taxonomic scope" value="Bacteria"/>
</dbReference>
<dbReference type="Proteomes" id="UP000000557">
    <property type="component" value="Chromosome"/>
</dbReference>
<dbReference type="SUPFAM" id="SSF46689">
    <property type="entry name" value="Homeodomain-like"/>
    <property type="match status" value="1"/>
</dbReference>
<dbReference type="GO" id="GO:0006310">
    <property type="term" value="P:DNA recombination"/>
    <property type="evidence" value="ECO:0007669"/>
    <property type="project" value="UniProtKB-KW"/>
</dbReference>
<dbReference type="InParanoid" id="Q7NCV9"/>
<evidence type="ECO:0000313" key="5">
    <source>
        <dbReference type="EMBL" id="BAC90808.1"/>
    </source>
</evidence>
<sequence length="387" mass="42483">MPRTSSRERLIRAAAELFAAQGVRETTTRQIAERAELNEVTLFRQFGNKHALMLAVIKESGLFAALEESTDPSSAGGGAVRTRFAHLADDCLQAFAQLPELLLSAVVEAERDAAEERIAVGRSLEGVNRSLANRLEAALGERTGGQDLFKIATLLNTLLLGRAVSAYAGAPQTPWVEREDFLASVVELFFCGVFDKTSALQTVNDLDGELVHRILDGAKKSGAQDFALVYVLFAAGLSAEEVSTLARTDQVFDKDRALLQVANRQVPLNRQILGRRYGSYNNNPLTRWLKTRRDGCQAVFIDEIGKPMTPEGVRFRWSVCTRELVTTGAAPPALEQACETWCVEMLTRGANLETLALLTGQPPELLQPFARRAQEKLALETALKLDR</sequence>
<dbReference type="GO" id="GO:0015074">
    <property type="term" value="P:DNA integration"/>
    <property type="evidence" value="ECO:0007669"/>
    <property type="project" value="InterPro"/>
</dbReference>
<evidence type="ECO:0000259" key="4">
    <source>
        <dbReference type="PROSITE" id="PS50977"/>
    </source>
</evidence>
<dbReference type="Gene3D" id="1.10.357.10">
    <property type="entry name" value="Tetracycline Repressor, domain 2"/>
    <property type="match status" value="1"/>
</dbReference>
<reference evidence="5 6" key="1">
    <citation type="journal article" date="2003" name="DNA Res.">
        <title>Complete genome structure of Gloeobacter violaceus PCC 7421, a cyanobacterium that lacks thylakoids.</title>
        <authorList>
            <person name="Nakamura Y."/>
            <person name="Kaneko T."/>
            <person name="Sato S."/>
            <person name="Mimuro M."/>
            <person name="Miyashita H."/>
            <person name="Tsuchiya T."/>
            <person name="Sasamoto S."/>
            <person name="Watanabe A."/>
            <person name="Kawashima K."/>
            <person name="Kishida Y."/>
            <person name="Kiyokawa C."/>
            <person name="Kohara M."/>
            <person name="Matsumoto M."/>
            <person name="Matsuno A."/>
            <person name="Nakazaki N."/>
            <person name="Shimpo S."/>
            <person name="Takeuchi C."/>
            <person name="Yamada M."/>
            <person name="Tabata S."/>
        </authorList>
    </citation>
    <scope>NUCLEOTIDE SEQUENCE [LARGE SCALE GENOMIC DNA]</scope>
    <source>
        <strain evidence="6">ATCC 29082 / PCC 7421</strain>
    </source>
</reference>
<accession>Q7NCV9</accession>
<dbReference type="InterPro" id="IPR013762">
    <property type="entry name" value="Integrase-like_cat_sf"/>
</dbReference>
<dbReference type="RefSeq" id="WP_011142861.1">
    <property type="nucleotide sequence ID" value="NC_005125.1"/>
</dbReference>
<dbReference type="GO" id="GO:0006355">
    <property type="term" value="P:regulation of DNA-templated transcription"/>
    <property type="evidence" value="ECO:0000318"/>
    <property type="project" value="GO_Central"/>
</dbReference>
<dbReference type="OrthoDB" id="277085at2"/>